<evidence type="ECO:0000256" key="7">
    <source>
        <dbReference type="SAM" id="Phobius"/>
    </source>
</evidence>
<gene>
    <name evidence="8" type="ORF">FIU01_02000</name>
</gene>
<dbReference type="PANTHER" id="PTHR33884">
    <property type="entry name" value="UPF0410 PROTEIN YMGE"/>
    <property type="match status" value="1"/>
</dbReference>
<evidence type="ECO:0000256" key="1">
    <source>
        <dbReference type="ARBA" id="ARBA00004651"/>
    </source>
</evidence>
<dbReference type="RefSeq" id="WP_140002427.1">
    <property type="nucleotide sequence ID" value="NZ_CP040946.1"/>
</dbReference>
<evidence type="ECO:0000313" key="9">
    <source>
        <dbReference type="Proteomes" id="UP000311008"/>
    </source>
</evidence>
<comment type="similarity">
    <text evidence="2">Belongs to the UPF0410 family.</text>
</comment>
<keyword evidence="4 7" id="KW-0812">Transmembrane</keyword>
<evidence type="ECO:0000256" key="5">
    <source>
        <dbReference type="ARBA" id="ARBA00022989"/>
    </source>
</evidence>
<keyword evidence="5 7" id="KW-1133">Transmembrane helix</keyword>
<organism evidence="8 9">
    <name type="scientific">Methylophilus medardicus</name>
    <dbReference type="NCBI Taxonomy" id="2588534"/>
    <lineage>
        <taxon>Bacteria</taxon>
        <taxon>Pseudomonadati</taxon>
        <taxon>Pseudomonadota</taxon>
        <taxon>Betaproteobacteria</taxon>
        <taxon>Nitrosomonadales</taxon>
        <taxon>Methylophilaceae</taxon>
        <taxon>Methylophilus</taxon>
    </lineage>
</organism>
<dbReference type="EMBL" id="CP040946">
    <property type="protein sequence ID" value="QDC43416.1"/>
    <property type="molecule type" value="Genomic_DNA"/>
</dbReference>
<keyword evidence="9" id="KW-1185">Reference proteome</keyword>
<dbReference type="AlphaFoldDB" id="A0A5B8CQW6"/>
<keyword evidence="3" id="KW-1003">Cell membrane</keyword>
<dbReference type="GO" id="GO:0005886">
    <property type="term" value="C:plasma membrane"/>
    <property type="evidence" value="ECO:0007669"/>
    <property type="project" value="UniProtKB-SubCell"/>
</dbReference>
<feature type="transmembrane region" description="Helical" evidence="7">
    <location>
        <begin position="30"/>
        <end position="49"/>
    </location>
</feature>
<dbReference type="PANTHER" id="PTHR33884:SF3">
    <property type="entry name" value="UPF0410 PROTEIN YMGE"/>
    <property type="match status" value="1"/>
</dbReference>
<dbReference type="KEGG" id="mmec:FIU01_02000"/>
<dbReference type="OrthoDB" id="8778751at2"/>
<evidence type="ECO:0000256" key="2">
    <source>
        <dbReference type="ARBA" id="ARBA00011006"/>
    </source>
</evidence>
<dbReference type="InterPro" id="IPR007341">
    <property type="entry name" value="Transgly_assoc"/>
</dbReference>
<evidence type="ECO:0000256" key="4">
    <source>
        <dbReference type="ARBA" id="ARBA00022692"/>
    </source>
</evidence>
<evidence type="ECO:0000256" key="3">
    <source>
        <dbReference type="ARBA" id="ARBA00022475"/>
    </source>
</evidence>
<dbReference type="Pfam" id="PF04226">
    <property type="entry name" value="Transgly_assoc"/>
    <property type="match status" value="1"/>
</dbReference>
<evidence type="ECO:0000256" key="6">
    <source>
        <dbReference type="ARBA" id="ARBA00023136"/>
    </source>
</evidence>
<evidence type="ECO:0000313" key="8">
    <source>
        <dbReference type="EMBL" id="QDC43416.1"/>
    </source>
</evidence>
<keyword evidence="6 7" id="KW-0472">Membrane</keyword>
<dbReference type="Proteomes" id="UP000311008">
    <property type="component" value="Chromosome"/>
</dbReference>
<name>A0A5B8CQW6_9PROT</name>
<protein>
    <submittedName>
        <fullName evidence="8">GlsB/YeaQ/YmgE family stress response membrane protein</fullName>
    </submittedName>
</protein>
<accession>A0A5B8CQW6</accession>
<proteinExistence type="inferred from homology"/>
<comment type="subcellular location">
    <subcellularLocation>
        <location evidence="1">Cell membrane</location>
        <topology evidence="1">Multi-pass membrane protein</topology>
    </subcellularLocation>
</comment>
<feature type="transmembrane region" description="Helical" evidence="7">
    <location>
        <begin position="56"/>
        <end position="76"/>
    </location>
</feature>
<reference evidence="9" key="1">
    <citation type="journal article" date="2019" name="ISME J.">
        <title>Evolution in action: habitat transition from sediment to the pelagial leads to genome streamlining in Methylophilaceae.</title>
        <authorList>
            <person name="Salcher M."/>
            <person name="Schaefle D."/>
            <person name="Kaspar M."/>
            <person name="Neuenschwander S.M."/>
            <person name="Ghai R."/>
        </authorList>
    </citation>
    <scope>NUCLEOTIDE SEQUENCE [LARGE SCALE GENOMIC DNA]</scope>
    <source>
        <strain evidence="9">MMS-M-51</strain>
    </source>
</reference>
<sequence>MLWTILVGIIAGWLAGVIMKGDGFGLVWDLILGIAGAVVGGWLFGLLGLSASGGMVGSIIVATIGAVFLIFISRLLRSA</sequence>